<evidence type="ECO:0000313" key="3">
    <source>
        <dbReference type="Proteomes" id="UP001151760"/>
    </source>
</evidence>
<proteinExistence type="predicted"/>
<organism evidence="2 3">
    <name type="scientific">Tanacetum coccineum</name>
    <dbReference type="NCBI Taxonomy" id="301880"/>
    <lineage>
        <taxon>Eukaryota</taxon>
        <taxon>Viridiplantae</taxon>
        <taxon>Streptophyta</taxon>
        <taxon>Embryophyta</taxon>
        <taxon>Tracheophyta</taxon>
        <taxon>Spermatophyta</taxon>
        <taxon>Magnoliopsida</taxon>
        <taxon>eudicotyledons</taxon>
        <taxon>Gunneridae</taxon>
        <taxon>Pentapetalae</taxon>
        <taxon>asterids</taxon>
        <taxon>campanulids</taxon>
        <taxon>Asterales</taxon>
        <taxon>Asteraceae</taxon>
        <taxon>Asteroideae</taxon>
        <taxon>Anthemideae</taxon>
        <taxon>Anthemidinae</taxon>
        <taxon>Tanacetum</taxon>
    </lineage>
</organism>
<evidence type="ECO:0000256" key="1">
    <source>
        <dbReference type="SAM" id="MobiDB-lite"/>
    </source>
</evidence>
<evidence type="ECO:0000313" key="2">
    <source>
        <dbReference type="EMBL" id="GJT72702.1"/>
    </source>
</evidence>
<name>A0ABQ5GCL7_9ASTR</name>
<gene>
    <name evidence="2" type="ORF">Tco_1031988</name>
</gene>
<feature type="compositionally biased region" description="Polar residues" evidence="1">
    <location>
        <begin position="1"/>
        <end position="11"/>
    </location>
</feature>
<dbReference type="EMBL" id="BQNB010018283">
    <property type="protein sequence ID" value="GJT72702.1"/>
    <property type="molecule type" value="Genomic_DNA"/>
</dbReference>
<protein>
    <recommendedName>
        <fullName evidence="4">BRCT domain-containing protein</fullName>
    </recommendedName>
</protein>
<sequence length="194" mass="21182">MNKKTQGSSRMSIMEGYDSDSADGGMATNERDGTMNTCACSYASPLGADYSLSKSRTSNTTSKTQKKEKVVVDTCDSLSSIDLNLCGVAPINIPSKLDAKIFKKQTSSSPIVKCFISQNYMSTQTTYYWVDKTYASPTKDRGIKRYFSEVEVIHSSWITSSFGAVNYGILGVVPLIEVVDVFGFVSLGRSLFIS</sequence>
<reference evidence="2" key="1">
    <citation type="journal article" date="2022" name="Int. J. Mol. Sci.">
        <title>Draft Genome of Tanacetum Coccineum: Genomic Comparison of Closely Related Tanacetum-Family Plants.</title>
        <authorList>
            <person name="Yamashiro T."/>
            <person name="Shiraishi A."/>
            <person name="Nakayama K."/>
            <person name="Satake H."/>
        </authorList>
    </citation>
    <scope>NUCLEOTIDE SEQUENCE</scope>
</reference>
<dbReference type="Proteomes" id="UP001151760">
    <property type="component" value="Unassembled WGS sequence"/>
</dbReference>
<feature type="region of interest" description="Disordered" evidence="1">
    <location>
        <begin position="1"/>
        <end position="28"/>
    </location>
</feature>
<evidence type="ECO:0008006" key="4">
    <source>
        <dbReference type="Google" id="ProtNLM"/>
    </source>
</evidence>
<comment type="caution">
    <text evidence="2">The sequence shown here is derived from an EMBL/GenBank/DDBJ whole genome shotgun (WGS) entry which is preliminary data.</text>
</comment>
<reference evidence="2" key="2">
    <citation type="submission" date="2022-01" db="EMBL/GenBank/DDBJ databases">
        <authorList>
            <person name="Yamashiro T."/>
            <person name="Shiraishi A."/>
            <person name="Satake H."/>
            <person name="Nakayama K."/>
        </authorList>
    </citation>
    <scope>NUCLEOTIDE SEQUENCE</scope>
</reference>
<accession>A0ABQ5GCL7</accession>
<keyword evidence="3" id="KW-1185">Reference proteome</keyword>